<evidence type="ECO:0000313" key="1">
    <source>
        <dbReference type="EMBL" id="MDN7527670.1"/>
    </source>
</evidence>
<gene>
    <name evidence="1" type="ORF">QZM70_32480</name>
</gene>
<accession>A0ABT8P1F4</accession>
<sequence>MAININEALPVLETIYEQQRAISDRLRKLIETFKSEPEPVEPTLRLMLKPLNEGMDEMHQMLSPTSPDSLENPSES</sequence>
<dbReference type="RefSeq" id="WP_219197279.1">
    <property type="nucleotide sequence ID" value="NZ_JAUJQL010000023.1"/>
</dbReference>
<dbReference type="EMBL" id="JAUJQL010000023">
    <property type="protein sequence ID" value="MDN7527670.1"/>
    <property type="molecule type" value="Genomic_DNA"/>
</dbReference>
<comment type="caution">
    <text evidence="1">The sequence shown here is derived from an EMBL/GenBank/DDBJ whole genome shotgun (WGS) entry which is preliminary data.</text>
</comment>
<keyword evidence="2" id="KW-1185">Reference proteome</keyword>
<evidence type="ECO:0000313" key="2">
    <source>
        <dbReference type="Proteomes" id="UP001172217"/>
    </source>
</evidence>
<reference evidence="1" key="1">
    <citation type="submission" date="2023-07" db="EMBL/GenBank/DDBJ databases">
        <title>A collection of bacterial strains from the Burkholderia cepacia Research Laboratory and Repository.</title>
        <authorList>
            <person name="Lipuma J."/>
            <person name="Spilker T."/>
            <person name="Caverly L."/>
        </authorList>
    </citation>
    <scope>NUCLEOTIDE SEQUENCE</scope>
    <source>
        <strain evidence="1">AU45194</strain>
    </source>
</reference>
<name>A0ABT8P1F4_9BURK</name>
<organism evidence="1 2">
    <name type="scientific">Burkholderia orbicola</name>
    <dbReference type="NCBI Taxonomy" id="2978683"/>
    <lineage>
        <taxon>Bacteria</taxon>
        <taxon>Pseudomonadati</taxon>
        <taxon>Pseudomonadota</taxon>
        <taxon>Betaproteobacteria</taxon>
        <taxon>Burkholderiales</taxon>
        <taxon>Burkholderiaceae</taxon>
        <taxon>Burkholderia</taxon>
        <taxon>Burkholderia cepacia complex</taxon>
    </lineage>
</organism>
<proteinExistence type="predicted"/>
<protein>
    <submittedName>
        <fullName evidence="1">Uncharacterized protein</fullName>
    </submittedName>
</protein>
<dbReference type="Proteomes" id="UP001172217">
    <property type="component" value="Unassembled WGS sequence"/>
</dbReference>